<dbReference type="Proteomes" id="UP000017836">
    <property type="component" value="Unassembled WGS sequence"/>
</dbReference>
<sequence length="78" mass="8656">MSYQVKEDDVSETSVQSFASRRNTVTRPKKKRSISDAIDALAKAACYLSEAIQNLYQNPYTTSVSKAISKIKGLIPRS</sequence>
<evidence type="ECO:0000313" key="2">
    <source>
        <dbReference type="EMBL" id="ERM99462.1"/>
    </source>
</evidence>
<gene>
    <name evidence="2" type="ORF">AMTR_s00131p00112900</name>
</gene>
<organism evidence="2 3">
    <name type="scientific">Amborella trichopoda</name>
    <dbReference type="NCBI Taxonomy" id="13333"/>
    <lineage>
        <taxon>Eukaryota</taxon>
        <taxon>Viridiplantae</taxon>
        <taxon>Streptophyta</taxon>
        <taxon>Embryophyta</taxon>
        <taxon>Tracheophyta</taxon>
        <taxon>Spermatophyta</taxon>
        <taxon>Magnoliopsida</taxon>
        <taxon>Amborellales</taxon>
        <taxon>Amborellaceae</taxon>
        <taxon>Amborella</taxon>
    </lineage>
</organism>
<name>W1NV24_AMBTC</name>
<evidence type="ECO:0000256" key="1">
    <source>
        <dbReference type="SAM" id="MobiDB-lite"/>
    </source>
</evidence>
<reference evidence="3" key="1">
    <citation type="journal article" date="2013" name="Science">
        <title>The Amborella genome and the evolution of flowering plants.</title>
        <authorList>
            <consortium name="Amborella Genome Project"/>
        </authorList>
    </citation>
    <scope>NUCLEOTIDE SEQUENCE [LARGE SCALE GENOMIC DNA]</scope>
</reference>
<evidence type="ECO:0000313" key="3">
    <source>
        <dbReference type="Proteomes" id="UP000017836"/>
    </source>
</evidence>
<dbReference type="Gramene" id="ERM99462">
    <property type="protein sequence ID" value="ERM99462"/>
    <property type="gene ID" value="AMTR_s00131p00112900"/>
</dbReference>
<proteinExistence type="predicted"/>
<dbReference type="EMBL" id="KI395019">
    <property type="protein sequence ID" value="ERM99462.1"/>
    <property type="molecule type" value="Genomic_DNA"/>
</dbReference>
<keyword evidence="3" id="KW-1185">Reference proteome</keyword>
<dbReference type="AlphaFoldDB" id="W1NV24"/>
<feature type="region of interest" description="Disordered" evidence="1">
    <location>
        <begin position="1"/>
        <end position="31"/>
    </location>
</feature>
<protein>
    <submittedName>
        <fullName evidence="2">Uncharacterized protein</fullName>
    </submittedName>
</protein>
<feature type="compositionally biased region" description="Polar residues" evidence="1">
    <location>
        <begin position="12"/>
        <end position="26"/>
    </location>
</feature>
<accession>W1NV24</accession>
<dbReference type="HOGENOM" id="CLU_2625301_0_0_1"/>